<dbReference type="Gene3D" id="3.40.50.150">
    <property type="entry name" value="Vaccinia Virus protein VP39"/>
    <property type="match status" value="1"/>
</dbReference>
<dbReference type="InterPro" id="IPR013149">
    <property type="entry name" value="ADH-like_C"/>
</dbReference>
<dbReference type="SUPFAM" id="SSF53901">
    <property type="entry name" value="Thiolase-like"/>
    <property type="match status" value="1"/>
</dbReference>
<evidence type="ECO:0000259" key="11">
    <source>
        <dbReference type="PROSITE" id="PS52004"/>
    </source>
</evidence>
<dbReference type="Pfam" id="PF02801">
    <property type="entry name" value="Ketoacyl-synt_C"/>
    <property type="match status" value="1"/>
</dbReference>
<dbReference type="Gene3D" id="3.10.129.110">
    <property type="entry name" value="Polyketide synthase dehydratase"/>
    <property type="match status" value="1"/>
</dbReference>
<evidence type="ECO:0000256" key="1">
    <source>
        <dbReference type="ARBA" id="ARBA00022450"/>
    </source>
</evidence>
<feature type="domain" description="PKS/mFAS DH" evidence="12">
    <location>
        <begin position="944"/>
        <end position="1228"/>
    </location>
</feature>
<dbReference type="PROSITE" id="PS52019">
    <property type="entry name" value="PKS_MFAS_DH"/>
    <property type="match status" value="1"/>
</dbReference>
<dbReference type="HOGENOM" id="CLU_000022_31_0_1"/>
<dbReference type="EMBL" id="AMGV01000009">
    <property type="protein sequence ID" value="KEF54616.1"/>
    <property type="molecule type" value="Genomic_DNA"/>
</dbReference>
<dbReference type="SMART" id="SM00827">
    <property type="entry name" value="PKS_AT"/>
    <property type="match status" value="1"/>
</dbReference>
<dbReference type="InterPro" id="IPR016039">
    <property type="entry name" value="Thiolase-like"/>
</dbReference>
<dbReference type="PROSITE" id="PS00606">
    <property type="entry name" value="KS3_1"/>
    <property type="match status" value="1"/>
</dbReference>
<dbReference type="InterPro" id="IPR050091">
    <property type="entry name" value="PKS_NRPS_Biosynth_Enz"/>
</dbReference>
<dbReference type="InterPro" id="IPR057326">
    <property type="entry name" value="KR_dom"/>
</dbReference>
<evidence type="ECO:0000256" key="9">
    <source>
        <dbReference type="SAM" id="MobiDB-lite"/>
    </source>
</evidence>
<dbReference type="InterPro" id="IPR014043">
    <property type="entry name" value="Acyl_transferase_dom"/>
</dbReference>
<comment type="caution">
    <text evidence="13">The sequence shown here is derived from an EMBL/GenBank/DDBJ whole genome shotgun (WGS) entry which is preliminary data.</text>
</comment>
<dbReference type="InterPro" id="IPR009081">
    <property type="entry name" value="PP-bd_ACP"/>
</dbReference>
<dbReference type="GO" id="GO:0016491">
    <property type="term" value="F:oxidoreductase activity"/>
    <property type="evidence" value="ECO:0007669"/>
    <property type="project" value="InterPro"/>
</dbReference>
<dbReference type="GO" id="GO:0044550">
    <property type="term" value="P:secondary metabolite biosynthetic process"/>
    <property type="evidence" value="ECO:0007669"/>
    <property type="project" value="TreeGrafter"/>
</dbReference>
<dbReference type="InterPro" id="IPR018201">
    <property type="entry name" value="Ketoacyl_synth_AS"/>
</dbReference>
<evidence type="ECO:0000256" key="8">
    <source>
        <dbReference type="PROSITE-ProRule" id="PRU01363"/>
    </source>
</evidence>
<dbReference type="Gene3D" id="3.40.47.10">
    <property type="match status" value="1"/>
</dbReference>
<dbReference type="GO" id="GO:0032259">
    <property type="term" value="P:methylation"/>
    <property type="evidence" value="ECO:0007669"/>
    <property type="project" value="UniProtKB-KW"/>
</dbReference>
<dbReference type="InterPro" id="IPR013217">
    <property type="entry name" value="Methyltransf_12"/>
</dbReference>
<dbReference type="InterPro" id="IPR001227">
    <property type="entry name" value="Ac_transferase_dom_sf"/>
</dbReference>
<dbReference type="SMART" id="SM00826">
    <property type="entry name" value="PKS_DH"/>
    <property type="match status" value="1"/>
</dbReference>
<dbReference type="InterPro" id="IPR020843">
    <property type="entry name" value="ER"/>
</dbReference>
<keyword evidence="3" id="KW-0489">Methyltransferase</keyword>
<dbReference type="PANTHER" id="PTHR43775:SF49">
    <property type="entry name" value="SYNTHASE, PUTATIVE (JCVI)-RELATED"/>
    <property type="match status" value="1"/>
</dbReference>
<dbReference type="PROSITE" id="PS52004">
    <property type="entry name" value="KS3_2"/>
    <property type="match status" value="1"/>
</dbReference>
<dbReference type="InterPro" id="IPR032821">
    <property type="entry name" value="PKS_assoc"/>
</dbReference>
<dbReference type="InterPro" id="IPR042104">
    <property type="entry name" value="PKS_dehydratase_sf"/>
</dbReference>
<dbReference type="Gene3D" id="3.40.366.10">
    <property type="entry name" value="Malonyl-Coenzyme A Acyl Carrier Protein, domain 2"/>
    <property type="match status" value="1"/>
</dbReference>
<dbReference type="PANTHER" id="PTHR43775">
    <property type="entry name" value="FATTY ACID SYNTHASE"/>
    <property type="match status" value="1"/>
</dbReference>
<dbReference type="SUPFAM" id="SSF55048">
    <property type="entry name" value="Probable ACP-binding domain of malonyl-CoA ACP transacylase"/>
    <property type="match status" value="1"/>
</dbReference>
<dbReference type="InterPro" id="IPR036736">
    <property type="entry name" value="ACP-like_sf"/>
</dbReference>
<feature type="compositionally biased region" description="Polar residues" evidence="9">
    <location>
        <begin position="7"/>
        <end position="17"/>
    </location>
</feature>
<keyword evidence="2" id="KW-0597">Phosphoprotein</keyword>
<dbReference type="InterPro" id="IPR014031">
    <property type="entry name" value="Ketoacyl_synth_C"/>
</dbReference>
<dbReference type="InterPro" id="IPR016036">
    <property type="entry name" value="Malonyl_transacylase_ACP-bd"/>
</dbReference>
<dbReference type="PROSITE" id="PS50075">
    <property type="entry name" value="CARRIER"/>
    <property type="match status" value="1"/>
</dbReference>
<dbReference type="Pfam" id="PF08242">
    <property type="entry name" value="Methyltransf_12"/>
    <property type="match status" value="1"/>
</dbReference>
<dbReference type="GO" id="GO:0031177">
    <property type="term" value="F:phosphopantetheine binding"/>
    <property type="evidence" value="ECO:0007669"/>
    <property type="project" value="InterPro"/>
</dbReference>
<dbReference type="Pfam" id="PF08659">
    <property type="entry name" value="KR"/>
    <property type="match status" value="1"/>
</dbReference>
<dbReference type="OrthoDB" id="329835at2759"/>
<dbReference type="InterPro" id="IPR020807">
    <property type="entry name" value="PKS_DH"/>
</dbReference>
<dbReference type="SMART" id="SM00823">
    <property type="entry name" value="PKS_PP"/>
    <property type="match status" value="1"/>
</dbReference>
<feature type="region of interest" description="C-terminal hotdog fold" evidence="8">
    <location>
        <begin position="1082"/>
        <end position="1228"/>
    </location>
</feature>
<dbReference type="InterPro" id="IPR049900">
    <property type="entry name" value="PKS_mFAS_DH"/>
</dbReference>
<feature type="domain" description="Carrier" evidence="10">
    <location>
        <begin position="2442"/>
        <end position="2517"/>
    </location>
</feature>
<evidence type="ECO:0000313" key="14">
    <source>
        <dbReference type="Proteomes" id="UP000027920"/>
    </source>
</evidence>
<dbReference type="CDD" id="cd00833">
    <property type="entry name" value="PKS"/>
    <property type="match status" value="1"/>
</dbReference>
<dbReference type="VEuPathDB" id="FungiDB:A1O9_09058"/>
<feature type="active site" description="Proton acceptor; for dehydratase activity" evidence="8">
    <location>
        <position position="976"/>
    </location>
</feature>
<name>A0A072P434_9EURO</name>
<gene>
    <name evidence="13" type="ORF">A1O9_09058</name>
</gene>
<dbReference type="SUPFAM" id="SSF50129">
    <property type="entry name" value="GroES-like"/>
    <property type="match status" value="1"/>
</dbReference>
<accession>A0A072P434</accession>
<dbReference type="CDD" id="cd05195">
    <property type="entry name" value="enoyl_red"/>
    <property type="match status" value="1"/>
</dbReference>
<dbReference type="InterPro" id="IPR006162">
    <property type="entry name" value="Ppantetheine_attach_site"/>
</dbReference>
<evidence type="ECO:0000256" key="3">
    <source>
        <dbReference type="ARBA" id="ARBA00022603"/>
    </source>
</evidence>
<dbReference type="InterPro" id="IPR020841">
    <property type="entry name" value="PKS_Beta-ketoAc_synthase_dom"/>
</dbReference>
<sequence length="2527" mass="276810">MGDIRNGHSNGHVNGDSSIGEGHVNGHANHGSGNRINCHASSNGVPIPDADGPIPEPIAIVGMSMRLPGGICTEDAFWDLLINKRTTRGPIPHSRYNYEGFYTDSGKPGSTCVRYGHFLDDSDAIDVLDTSFFNVSKAEVEKLDPQQRMLLEVVWECVENAGQSNWRGSNTGVFVGAWGYDWIDFLAKDPQQVGGMLNTLGSHDYTIANRVSYEYDLQGPSMTIKTACSSSLICLHQAVQSLRNAECDAAIVAGTNLILTPTTTMEQTESGVLSPTGECRTFDAAANGYARGEAINALLIKRLSKAREDNDVIRAVIRSTAVNSDGRSAGLTTPSPKAHIRLIKGAYQSGRLSDPSETPYVEVHGTGTKTGDPLELEAISEVFGSTNDTYIGGVKANVGHSESASGVTSIIKAVLSLENRIIPPQANFSTPNPKIPFKEARLVVPLEPTPWPEGRPERISVNSFGITGANAHAVIESAASYEGATGVTGSNGNDEGSDSELLLVSATNTQSLKERCGQIQDYANEHPRLLSDLAYTLASRRDHLSHRAYSIRTSPDSAEFITADRSRQVPKLNFVFTGQGAQWPAMGKELIESFPTFREDIIQLGNVLKTLRDPPSWNLLEELIRDESKSRVNKAEFSQPLCTAIQVALVNLLRLLGIVPSGVVGHSSGEIGAAYAAGALSPEEAIAVAYYRGLITTQSTRKGAMAAIGLNQPEARLYLENGVVIACDNSPQGVTMSGDEDALDRIIEHINLDDPEVFTRRLKTDGMAYHSHHMADIGPIYEECLRPIVKGRAPASGFFSTVTGKLTGSSILGPQYWRQNLESPVQFYPAVRSMLANGTSDQLFLEIGPHSALAGPLRQIFKASTSKARLIYTASLVRGKNGRQCVLDLCGQLFLQGLPLTFQALTTGSSLLTDLPIYPWNHDTSYWSENRAVKDWRLRKFPRHELLGSRILEGNDVEPVWRNLLRLKDTLWLGGHKVYGDVVFPFAGYIAMVGEAVRQLTEIDAFTIRNLSVKTAMVVQEGSVEIMTSLRRAKHSLESEKGWYEFTIVSHNGSMWAEHCDGEIRAGDFESSVYAQEILTAPLPRKVPSPYDLFHSVGLHYDGSFRGLVDVSAMPGEKTAIGSLKTPATTDSPYSLHPATMDQCLQLLGMASSEGLSRHLQRIPLPTFVQRISIQPCKSREVLRAKAVATHISDQGDIQGKMLAMQGPTAVLVVEGCHLSAFAEEEEAVLDDPVAAARASWRPHIDFVPLETLMISEEKDVNEVKIIEEYGLLCSAEILERIETTRDSNWHFTKFRKWMSDVVTGGRLGENKIVSNSKELLELDRQERMELIHDLEEKLRTSPFIHVAELTTRLLDNCVGIFDGTTEVLEVYRRDDTLTKLYALTGARIDSSEFFVTAGHSNPTLRVLEIGAGTGGTTLISLTALTSINKEPMYSSYTFTDISSGFFAAAKERFREFPGLEFKILDIGRDPADQGFELGTYDLVIASNVIHATEYIGATLKNVHKLLNPRGRFFLQEVIPSSVKMKNLIMGPMPGWWLGEADGRLNEPIITVERWSKELSEAGFSGIECAVLDDPKNDSAFGANMIAKPAVNAQEYKSVTILIRPDQVDTDILKLVQHVFEKNEYYVDICHLGNSIPPSQDIISLVDTDKPFFDQLTAENLAAFQKIVTELTSARMLWVMGSAQIKPSNSLFGIALGIIRCIRAEMSIPLGTLEIDQFDTGTSNTILTVFEKFLDTTPAIGNADYEYVIDDNVVKVGRYHWTTVSKELEASQDLDNLPLKLGFEGSRASKLVKWTPQPLITLQPDEIVVHPMYVGIGPKVILCCTVVRFSANKVPQDFVTLDENTIRDYCGEVVEVGSDASGLNIGDRIIGLGCCGVQTSFKTLATSVTKVPDDLEIEDAASMPLAYATAFHCLRDLAGLKKNQTVLITDADSAVGLAAIRICQMIGADLYCSVHGYEQADFLNEFGVRKVTVMATHNWSALIELAFENNKTGFDVILNVLSENLGQLCKCVAPRGKLINLGCPTAESLDMKAFANNKTLYNVNMGEMDDAYPRLLQEIISMVQQKQIVPIRPIRAIELEELDAALRSSNKQDSIGKLILRLPKERTSLPIQPAPPTLKFRGDAAYLIAGGLGGLGRATSNCMAEHGARHFIYLSRSAESSSLHQSFFRELEAQGCSFQAISCDITSYESVGKALQQATLPIAGVLQMAMVIQDRPFLSMSHDDWVTAIKPKVDGTWNLHSALRDAKIDLDFFVMFGSSSGAFGIPGQGNYAAGNSFQDAFVQYRHSLGLPASVLDIGVVSEVGYVSENKDILDYFRTAGFPILTEGQVFETLHLSILQQYPLGEDKQTAAASAINPGFTSRSQLTLGVRATKPMTDATNRVLFKRDRKADIYRNIQAARMNSSMAGATRAGSGDEVASLMASLRDAADAESVLIRPETLKLLRREIGAFIYESMLQSVDEEEMEFGRSLMSLGVDSLVTIEVRSWIRRKLDVEVSTLEMLNGGTIENLGELVLERMKGRYAEKAKA</sequence>
<evidence type="ECO:0000256" key="4">
    <source>
        <dbReference type="ARBA" id="ARBA00022679"/>
    </source>
</evidence>
<keyword evidence="5" id="KW-0521">NADP</keyword>
<dbReference type="RefSeq" id="XP_013257206.1">
    <property type="nucleotide sequence ID" value="XM_013401752.1"/>
</dbReference>
<dbReference type="InterPro" id="IPR049552">
    <property type="entry name" value="PKS_DH_N"/>
</dbReference>
<reference evidence="13 14" key="1">
    <citation type="submission" date="2013-03" db="EMBL/GenBank/DDBJ databases">
        <title>The Genome Sequence of Exophiala aquamarina CBS 119918.</title>
        <authorList>
            <consortium name="The Broad Institute Genomics Platform"/>
            <person name="Cuomo C."/>
            <person name="de Hoog S."/>
            <person name="Gorbushina A."/>
            <person name="Walker B."/>
            <person name="Young S.K."/>
            <person name="Zeng Q."/>
            <person name="Gargeya S."/>
            <person name="Fitzgerald M."/>
            <person name="Haas B."/>
            <person name="Abouelleil A."/>
            <person name="Allen A.W."/>
            <person name="Alvarado L."/>
            <person name="Arachchi H.M."/>
            <person name="Berlin A.M."/>
            <person name="Chapman S.B."/>
            <person name="Gainer-Dewar J."/>
            <person name="Goldberg J."/>
            <person name="Griggs A."/>
            <person name="Gujja S."/>
            <person name="Hansen M."/>
            <person name="Howarth C."/>
            <person name="Imamovic A."/>
            <person name="Ireland A."/>
            <person name="Larimer J."/>
            <person name="McCowan C."/>
            <person name="Murphy C."/>
            <person name="Pearson M."/>
            <person name="Poon T.W."/>
            <person name="Priest M."/>
            <person name="Roberts A."/>
            <person name="Saif S."/>
            <person name="Shea T."/>
            <person name="Sisk P."/>
            <person name="Sykes S."/>
            <person name="Wortman J."/>
            <person name="Nusbaum C."/>
            <person name="Birren B."/>
        </authorList>
    </citation>
    <scope>NUCLEOTIDE SEQUENCE [LARGE SCALE GENOMIC DNA]</scope>
    <source>
        <strain evidence="13 14">CBS 119918</strain>
    </source>
</reference>
<dbReference type="InterPro" id="IPR020806">
    <property type="entry name" value="PKS_PP-bd"/>
</dbReference>
<dbReference type="CDD" id="cd02440">
    <property type="entry name" value="AdoMet_MTases"/>
    <property type="match status" value="1"/>
</dbReference>
<keyword evidence="1" id="KW-0596">Phosphopantetheine</keyword>
<feature type="active site" description="Proton donor; for dehydratase activity" evidence="8">
    <location>
        <position position="1142"/>
    </location>
</feature>
<dbReference type="InterPro" id="IPR029063">
    <property type="entry name" value="SAM-dependent_MTases_sf"/>
</dbReference>
<keyword evidence="14" id="KW-1185">Reference proteome</keyword>
<dbReference type="SUPFAM" id="SSF52151">
    <property type="entry name" value="FabD/lysophospholipase-like"/>
    <property type="match status" value="1"/>
</dbReference>
<dbReference type="GeneID" id="25283968"/>
<feature type="region of interest" description="N-terminal hotdog fold" evidence="8">
    <location>
        <begin position="944"/>
        <end position="1071"/>
    </location>
</feature>
<organism evidence="13 14">
    <name type="scientific">Exophiala aquamarina CBS 119918</name>
    <dbReference type="NCBI Taxonomy" id="1182545"/>
    <lineage>
        <taxon>Eukaryota</taxon>
        <taxon>Fungi</taxon>
        <taxon>Dikarya</taxon>
        <taxon>Ascomycota</taxon>
        <taxon>Pezizomycotina</taxon>
        <taxon>Eurotiomycetes</taxon>
        <taxon>Chaetothyriomycetidae</taxon>
        <taxon>Chaetothyriales</taxon>
        <taxon>Herpotrichiellaceae</taxon>
        <taxon>Exophiala</taxon>
    </lineage>
</organism>
<feature type="compositionally biased region" description="Polar residues" evidence="9">
    <location>
        <begin position="31"/>
        <end position="44"/>
    </location>
</feature>
<dbReference type="GO" id="GO:0006633">
    <property type="term" value="P:fatty acid biosynthetic process"/>
    <property type="evidence" value="ECO:0007669"/>
    <property type="project" value="InterPro"/>
</dbReference>
<dbReference type="SMART" id="SM00822">
    <property type="entry name" value="PKS_KR"/>
    <property type="match status" value="1"/>
</dbReference>
<dbReference type="Gene3D" id="3.40.50.720">
    <property type="entry name" value="NAD(P)-binding Rossmann-like Domain"/>
    <property type="match status" value="2"/>
</dbReference>
<dbReference type="InterPro" id="IPR013968">
    <property type="entry name" value="PKS_KR"/>
</dbReference>
<dbReference type="InterPro" id="IPR011032">
    <property type="entry name" value="GroES-like_sf"/>
</dbReference>
<dbReference type="InterPro" id="IPR036291">
    <property type="entry name" value="NAD(P)-bd_dom_sf"/>
</dbReference>
<dbReference type="SMART" id="SM00825">
    <property type="entry name" value="PKS_KS"/>
    <property type="match status" value="1"/>
</dbReference>
<dbReference type="InterPro" id="IPR016035">
    <property type="entry name" value="Acyl_Trfase/lysoPLipase"/>
</dbReference>
<dbReference type="Pfam" id="PF14765">
    <property type="entry name" value="PS-DH"/>
    <property type="match status" value="1"/>
</dbReference>
<evidence type="ECO:0000256" key="6">
    <source>
        <dbReference type="ARBA" id="ARBA00023268"/>
    </source>
</evidence>
<keyword evidence="7" id="KW-0012">Acyltransferase</keyword>
<evidence type="ECO:0000256" key="2">
    <source>
        <dbReference type="ARBA" id="ARBA00022553"/>
    </source>
</evidence>
<dbReference type="GO" id="GO:0004312">
    <property type="term" value="F:fatty acid synthase activity"/>
    <property type="evidence" value="ECO:0007669"/>
    <property type="project" value="TreeGrafter"/>
</dbReference>
<proteinExistence type="predicted"/>
<dbReference type="Pfam" id="PF21089">
    <property type="entry name" value="PKS_DH_N"/>
    <property type="match status" value="1"/>
</dbReference>
<dbReference type="InterPro" id="IPR014030">
    <property type="entry name" value="Ketoacyl_synth_N"/>
</dbReference>
<dbReference type="Gene3D" id="3.90.180.10">
    <property type="entry name" value="Medium-chain alcohol dehydrogenases, catalytic domain"/>
    <property type="match status" value="1"/>
</dbReference>
<dbReference type="SUPFAM" id="SSF53335">
    <property type="entry name" value="S-adenosyl-L-methionine-dependent methyltransferases"/>
    <property type="match status" value="1"/>
</dbReference>
<evidence type="ECO:0000256" key="5">
    <source>
        <dbReference type="ARBA" id="ARBA00022857"/>
    </source>
</evidence>
<dbReference type="Pfam" id="PF00109">
    <property type="entry name" value="ketoacyl-synt"/>
    <property type="match status" value="1"/>
</dbReference>
<protein>
    <submittedName>
        <fullName evidence="13">Uncharacterized protein</fullName>
    </submittedName>
</protein>
<dbReference type="PROSITE" id="PS00012">
    <property type="entry name" value="PHOSPHOPANTETHEINE"/>
    <property type="match status" value="1"/>
</dbReference>
<dbReference type="Pfam" id="PF00698">
    <property type="entry name" value="Acyl_transf_1"/>
    <property type="match status" value="1"/>
</dbReference>
<dbReference type="GO" id="GO:0004315">
    <property type="term" value="F:3-oxoacyl-[acyl-carrier-protein] synthase activity"/>
    <property type="evidence" value="ECO:0007669"/>
    <property type="project" value="InterPro"/>
</dbReference>
<dbReference type="STRING" id="1182545.A0A072P434"/>
<keyword evidence="4" id="KW-0808">Transferase</keyword>
<feature type="domain" description="Ketosynthase family 3 (KS3)" evidence="11">
    <location>
        <begin position="55"/>
        <end position="477"/>
    </location>
</feature>
<evidence type="ECO:0000313" key="13">
    <source>
        <dbReference type="EMBL" id="KEF54616.1"/>
    </source>
</evidence>
<dbReference type="SUPFAM" id="SSF47336">
    <property type="entry name" value="ACP-like"/>
    <property type="match status" value="1"/>
</dbReference>
<dbReference type="SUPFAM" id="SSF51735">
    <property type="entry name" value="NAD(P)-binding Rossmann-fold domains"/>
    <property type="match status" value="2"/>
</dbReference>
<dbReference type="Proteomes" id="UP000027920">
    <property type="component" value="Unassembled WGS sequence"/>
</dbReference>
<evidence type="ECO:0000259" key="12">
    <source>
        <dbReference type="PROSITE" id="PS52019"/>
    </source>
</evidence>
<dbReference type="Pfam" id="PF23297">
    <property type="entry name" value="ACP_SdgA_C"/>
    <property type="match status" value="1"/>
</dbReference>
<dbReference type="SMART" id="SM00829">
    <property type="entry name" value="PKS_ER"/>
    <property type="match status" value="1"/>
</dbReference>
<dbReference type="Pfam" id="PF00107">
    <property type="entry name" value="ADH_zinc_N"/>
    <property type="match status" value="1"/>
</dbReference>
<keyword evidence="6" id="KW-0511">Multifunctional enzyme</keyword>
<dbReference type="Gene3D" id="1.10.1200.10">
    <property type="entry name" value="ACP-like"/>
    <property type="match status" value="1"/>
</dbReference>
<dbReference type="InterPro" id="IPR049551">
    <property type="entry name" value="PKS_DH_C"/>
</dbReference>
<dbReference type="Pfam" id="PF16197">
    <property type="entry name" value="KAsynt_C_assoc"/>
    <property type="match status" value="1"/>
</dbReference>
<feature type="region of interest" description="Disordered" evidence="9">
    <location>
        <begin position="1"/>
        <end position="50"/>
    </location>
</feature>
<dbReference type="GO" id="GO:0008168">
    <property type="term" value="F:methyltransferase activity"/>
    <property type="evidence" value="ECO:0007669"/>
    <property type="project" value="UniProtKB-KW"/>
</dbReference>
<evidence type="ECO:0000259" key="10">
    <source>
        <dbReference type="PROSITE" id="PS50075"/>
    </source>
</evidence>
<evidence type="ECO:0000256" key="7">
    <source>
        <dbReference type="ARBA" id="ARBA00023315"/>
    </source>
</evidence>